<keyword evidence="3" id="KW-1185">Reference proteome</keyword>
<dbReference type="EMBL" id="BMOB01000008">
    <property type="protein sequence ID" value="GGI89671.1"/>
    <property type="molecule type" value="Genomic_DNA"/>
</dbReference>
<dbReference type="Proteomes" id="UP000630149">
    <property type="component" value="Unassembled WGS sequence"/>
</dbReference>
<proteinExistence type="inferred from homology"/>
<reference evidence="2" key="2">
    <citation type="submission" date="2020-09" db="EMBL/GenBank/DDBJ databases">
        <authorList>
            <person name="Sun Q."/>
            <person name="Ohkuma M."/>
        </authorList>
    </citation>
    <scope>NUCLEOTIDE SEQUENCE</scope>
    <source>
        <strain evidence="2">JCM 13919</strain>
    </source>
</reference>
<dbReference type="RefSeq" id="WP_131777113.1">
    <property type="nucleotide sequence ID" value="NZ_BMOB01000008.1"/>
</dbReference>
<dbReference type="InterPro" id="IPR015867">
    <property type="entry name" value="N-reg_PII/ATP_PRibTrfase_C"/>
</dbReference>
<evidence type="ECO:0000313" key="3">
    <source>
        <dbReference type="Proteomes" id="UP000630149"/>
    </source>
</evidence>
<dbReference type="Pfam" id="PF02641">
    <property type="entry name" value="DUF190"/>
    <property type="match status" value="1"/>
</dbReference>
<comment type="caution">
    <text evidence="2">The sequence shown here is derived from an EMBL/GenBank/DDBJ whole genome shotgun (WGS) entry which is preliminary data.</text>
</comment>
<gene>
    <name evidence="2" type="ORF">GCM10007966_18010</name>
</gene>
<organism evidence="2 3">
    <name type="scientific">Legionella impletisoli</name>
    <dbReference type="NCBI Taxonomy" id="343510"/>
    <lineage>
        <taxon>Bacteria</taxon>
        <taxon>Pseudomonadati</taxon>
        <taxon>Pseudomonadota</taxon>
        <taxon>Gammaproteobacteria</taxon>
        <taxon>Legionellales</taxon>
        <taxon>Legionellaceae</taxon>
        <taxon>Legionella</taxon>
    </lineage>
</organism>
<evidence type="ECO:0000313" key="2">
    <source>
        <dbReference type="EMBL" id="GGI89671.1"/>
    </source>
</evidence>
<sequence length="96" mass="11136">MQVKVTRVYLSEESPLLPELFNYLHDQKIKGATIYRGVKGFGLSGKTRESSLLDLHFDLPMVLEFFDEPKRVDEVIAHFKDKLEKGRILQWLAEVS</sequence>
<dbReference type="OrthoDB" id="5295185at2"/>
<dbReference type="InterPro" id="IPR003793">
    <property type="entry name" value="UPF0166"/>
</dbReference>
<name>A0A917JWF0_9GAMM</name>
<protein>
    <recommendedName>
        <fullName evidence="4">DUF190 domain-containing protein</fullName>
    </recommendedName>
</protein>
<dbReference type="PANTHER" id="PTHR35983:SF1">
    <property type="entry name" value="UPF0166 PROTEIN TM_0021"/>
    <property type="match status" value="1"/>
</dbReference>
<dbReference type="SUPFAM" id="SSF54913">
    <property type="entry name" value="GlnB-like"/>
    <property type="match status" value="1"/>
</dbReference>
<dbReference type="InterPro" id="IPR011322">
    <property type="entry name" value="N-reg_PII-like_a/b"/>
</dbReference>
<dbReference type="Gene3D" id="3.30.70.120">
    <property type="match status" value="1"/>
</dbReference>
<accession>A0A917JWF0</accession>
<evidence type="ECO:0008006" key="4">
    <source>
        <dbReference type="Google" id="ProtNLM"/>
    </source>
</evidence>
<dbReference type="AlphaFoldDB" id="A0A917JWF0"/>
<reference evidence="2" key="1">
    <citation type="journal article" date="2014" name="Int. J. Syst. Evol. Microbiol.">
        <title>Complete genome sequence of Corynebacterium casei LMG S-19264T (=DSM 44701T), isolated from a smear-ripened cheese.</title>
        <authorList>
            <consortium name="US DOE Joint Genome Institute (JGI-PGF)"/>
            <person name="Walter F."/>
            <person name="Albersmeier A."/>
            <person name="Kalinowski J."/>
            <person name="Ruckert C."/>
        </authorList>
    </citation>
    <scope>NUCLEOTIDE SEQUENCE</scope>
    <source>
        <strain evidence="2">JCM 13919</strain>
    </source>
</reference>
<comment type="similarity">
    <text evidence="1">Belongs to the UPF0166 family.</text>
</comment>
<evidence type="ECO:0000256" key="1">
    <source>
        <dbReference type="ARBA" id="ARBA00010554"/>
    </source>
</evidence>
<dbReference type="PANTHER" id="PTHR35983">
    <property type="entry name" value="UPF0166 PROTEIN TM_0021"/>
    <property type="match status" value="1"/>
</dbReference>